<dbReference type="HOGENOM" id="CLU_077673_0_0_11"/>
<name>A9WNI8_RENSM</name>
<dbReference type="STRING" id="288705.RSal33209_0968"/>
<dbReference type="eggNOG" id="ENOG5032UDI">
    <property type="taxonomic scope" value="Bacteria"/>
</dbReference>
<feature type="transmembrane region" description="Helical" evidence="1">
    <location>
        <begin position="205"/>
        <end position="223"/>
    </location>
</feature>
<dbReference type="Proteomes" id="UP000002007">
    <property type="component" value="Chromosome"/>
</dbReference>
<feature type="transmembrane region" description="Helical" evidence="1">
    <location>
        <begin position="93"/>
        <end position="110"/>
    </location>
</feature>
<feature type="transmembrane region" description="Helical" evidence="1">
    <location>
        <begin position="283"/>
        <end position="305"/>
    </location>
</feature>
<feature type="transmembrane region" description="Helical" evidence="1">
    <location>
        <begin position="70"/>
        <end position="87"/>
    </location>
</feature>
<reference evidence="3" key="1">
    <citation type="journal article" date="2008" name="J. Bacteriol.">
        <title>Genome sequence of the fish pathogen Renibacterium salmoninarum suggests reductive evolution away from an environmental Arthrobacter ancestor.</title>
        <authorList>
            <person name="Wiens G.D."/>
            <person name="Rockey D.D."/>
            <person name="Wu Z."/>
            <person name="Chang J."/>
            <person name="Levy R."/>
            <person name="Crane S."/>
            <person name="Chen D.S."/>
            <person name="Capri G.R."/>
            <person name="Burnett J.R."/>
            <person name="Sudheesh P.S."/>
            <person name="Schipma M.J."/>
            <person name="Burd H."/>
            <person name="Bhattacharyya A."/>
            <person name="Rhodes L.D."/>
            <person name="Kaul R."/>
            <person name="Strom M.S."/>
        </authorList>
    </citation>
    <scope>NUCLEOTIDE SEQUENCE [LARGE SCALE GENOMIC DNA]</scope>
    <source>
        <strain evidence="3">ATCC 33209 / DSM 20767 / JCM 11484 / NBRC 15589 / NCIMB 2235</strain>
    </source>
</reference>
<dbReference type="KEGG" id="rsa:RSal33209_0968"/>
<proteinExistence type="predicted"/>
<feature type="transmembrane region" description="Helical" evidence="1">
    <location>
        <begin position="254"/>
        <end position="271"/>
    </location>
</feature>
<gene>
    <name evidence="2" type="ordered locus">RSal33209_0968</name>
</gene>
<sequence>MWDIRSSNVLRRASSGVFGLRPRLKTPRFGSVLDTSIALAHGRFCCVTGDARLFGRADLRRIGQDEYVKSWSVGLTGVLSLVAIIAASYGPSGLALTVGIVFSALFGYGWPHYLAIPAKKTLGAVIAICGALAVFIARFSPGPGYLAWLPAVIALGVGAVFVIQLIRGTGQSHRLESTFGCVAGVLIVTVGAGWIAAHRFTGESAMTWIAGLSAVVVLLLGMIRWPDRIIAPLGLVLGGLAGPLAALLFSDVHILPAAVIGLVIAAVLLSFRRLASIASPLGNVAGSIAMGLAPVLSLGAMVYFIDKLLSA</sequence>
<feature type="transmembrane region" description="Helical" evidence="1">
    <location>
        <begin position="122"/>
        <end position="139"/>
    </location>
</feature>
<keyword evidence="1" id="KW-0812">Transmembrane</keyword>
<organism evidence="2 3">
    <name type="scientific">Renibacterium salmoninarum (strain ATCC 33209 / DSM 20767 / JCM 11484 / NBRC 15589 / NCIMB 2235)</name>
    <dbReference type="NCBI Taxonomy" id="288705"/>
    <lineage>
        <taxon>Bacteria</taxon>
        <taxon>Bacillati</taxon>
        <taxon>Actinomycetota</taxon>
        <taxon>Actinomycetes</taxon>
        <taxon>Micrococcales</taxon>
        <taxon>Micrococcaceae</taxon>
        <taxon>Renibacterium</taxon>
    </lineage>
</organism>
<feature type="transmembrane region" description="Helical" evidence="1">
    <location>
        <begin position="230"/>
        <end position="248"/>
    </location>
</feature>
<dbReference type="AlphaFoldDB" id="A9WNI8"/>
<keyword evidence="1" id="KW-1133">Transmembrane helix</keyword>
<feature type="transmembrane region" description="Helical" evidence="1">
    <location>
        <begin position="145"/>
        <end position="166"/>
    </location>
</feature>
<evidence type="ECO:0000256" key="1">
    <source>
        <dbReference type="SAM" id="Phobius"/>
    </source>
</evidence>
<feature type="transmembrane region" description="Helical" evidence="1">
    <location>
        <begin position="178"/>
        <end position="199"/>
    </location>
</feature>
<keyword evidence="3" id="KW-1185">Reference proteome</keyword>
<evidence type="ECO:0000313" key="2">
    <source>
        <dbReference type="EMBL" id="ABY22709.1"/>
    </source>
</evidence>
<keyword evidence="1" id="KW-0472">Membrane</keyword>
<accession>A9WNI8</accession>
<dbReference type="EMBL" id="CP000910">
    <property type="protein sequence ID" value="ABY22709.1"/>
    <property type="molecule type" value="Genomic_DNA"/>
</dbReference>
<protein>
    <submittedName>
        <fullName evidence="2">Predicted permease</fullName>
    </submittedName>
</protein>
<evidence type="ECO:0000313" key="3">
    <source>
        <dbReference type="Proteomes" id="UP000002007"/>
    </source>
</evidence>